<gene>
    <name evidence="2" type="primary">rmd</name>
    <name evidence="2" type="ORF">PAT01_32180</name>
</gene>
<dbReference type="InterPro" id="IPR036291">
    <property type="entry name" value="NAD(P)-bd_dom_sf"/>
</dbReference>
<comment type="caution">
    <text evidence="2">The sequence shown here is derived from an EMBL/GenBank/DDBJ whole genome shotgun (WGS) entry which is preliminary data.</text>
</comment>
<dbReference type="EMBL" id="BJUT01000048">
    <property type="protein sequence ID" value="GEK77914.1"/>
    <property type="molecule type" value="Genomic_DNA"/>
</dbReference>
<evidence type="ECO:0000313" key="2">
    <source>
        <dbReference type="EMBL" id="GEK77914.1"/>
    </source>
</evidence>
<feature type="domain" description="NAD(P)-binding" evidence="1">
    <location>
        <begin position="10"/>
        <end position="276"/>
    </location>
</feature>
<evidence type="ECO:0000259" key="1">
    <source>
        <dbReference type="Pfam" id="PF16363"/>
    </source>
</evidence>
<organism evidence="2 3">
    <name type="scientific">Pseudoalteromonas atlantica</name>
    <name type="common">Alteromonas atlantica</name>
    <dbReference type="NCBI Taxonomy" id="288"/>
    <lineage>
        <taxon>Bacteria</taxon>
        <taxon>Pseudomonadati</taxon>
        <taxon>Pseudomonadota</taxon>
        <taxon>Gammaproteobacteria</taxon>
        <taxon>Alteromonadales</taxon>
        <taxon>Pseudoalteromonadaceae</taxon>
        <taxon>Pseudoalteromonas</taxon>
    </lineage>
</organism>
<dbReference type="Gene3D" id="3.90.25.10">
    <property type="entry name" value="UDP-galactose 4-epimerase, domain 1"/>
    <property type="match status" value="1"/>
</dbReference>
<protein>
    <submittedName>
        <fullName evidence="2">UDP-glucose 4-epimerase</fullName>
    </submittedName>
</protein>
<dbReference type="SUPFAM" id="SSF51735">
    <property type="entry name" value="NAD(P)-binding Rossmann-fold domains"/>
    <property type="match status" value="1"/>
</dbReference>
<dbReference type="InterPro" id="IPR016040">
    <property type="entry name" value="NAD(P)-bd_dom"/>
</dbReference>
<dbReference type="Proteomes" id="UP000321189">
    <property type="component" value="Unassembled WGS sequence"/>
</dbReference>
<accession>A0ABQ0ULF5</accession>
<name>A0ABQ0ULF5_PSEAF</name>
<dbReference type="RefSeq" id="WP_154945814.1">
    <property type="nucleotide sequence ID" value="NZ_BJUT01000048.1"/>
</dbReference>
<dbReference type="PANTHER" id="PTHR43000">
    <property type="entry name" value="DTDP-D-GLUCOSE 4,6-DEHYDRATASE-RELATED"/>
    <property type="match status" value="1"/>
</dbReference>
<sequence length="300" mass="33322">MDSHFNNRVLITGIGGFTGRHLKKHLEKQGMEVYGTTYTSSSMEDTFPVNLTDAASVLDIINKVEPSYIVHLAAISFVGHGDAAEFYRVNVVGTENLLQSVIKSKANVKKVIVASSANIYGNTDVDLISESFPPEPVNHYACSKMAMEKIVANYYTKLPIIITRPFNYTGVGQAEHFLVPKIVSHFKQQKSEIELGNLDVYRDFSSVDFVVNAYAKLLQSDVKSEVFNICSGNSYSLKQIIESLEAQAGYKINVSVNPAFVRADEVKKITGDNNKLLNLFPELKVIRLEEVLESMLLVSE</sequence>
<proteinExistence type="predicted"/>
<reference evidence="2 3" key="1">
    <citation type="submission" date="2019-07" db="EMBL/GenBank/DDBJ databases">
        <title>Whole genome shotgun sequence of Pseudoalteromonas atlantica NBRC 103033.</title>
        <authorList>
            <person name="Hosoyama A."/>
            <person name="Uohara A."/>
            <person name="Ohji S."/>
            <person name="Ichikawa N."/>
        </authorList>
    </citation>
    <scope>NUCLEOTIDE SEQUENCE [LARGE SCALE GENOMIC DNA]</scope>
    <source>
        <strain evidence="2 3">NBRC 103033</strain>
    </source>
</reference>
<dbReference type="Gene3D" id="3.40.50.720">
    <property type="entry name" value="NAD(P)-binding Rossmann-like Domain"/>
    <property type="match status" value="1"/>
</dbReference>
<keyword evidence="3" id="KW-1185">Reference proteome</keyword>
<evidence type="ECO:0000313" key="3">
    <source>
        <dbReference type="Proteomes" id="UP000321189"/>
    </source>
</evidence>
<dbReference type="Pfam" id="PF16363">
    <property type="entry name" value="GDP_Man_Dehyd"/>
    <property type="match status" value="1"/>
</dbReference>